<evidence type="ECO:0000256" key="4">
    <source>
        <dbReference type="ARBA" id="ARBA00022692"/>
    </source>
</evidence>
<dbReference type="EC" id="2.8.2.-" evidence="9"/>
<dbReference type="PANTHER" id="PTHR12137">
    <property type="entry name" value="CARBOHYDRATE SULFOTRANSFERASE"/>
    <property type="match status" value="1"/>
</dbReference>
<keyword evidence="11" id="KW-1185">Reference proteome</keyword>
<dbReference type="InterPro" id="IPR005331">
    <property type="entry name" value="Sulfotransferase"/>
</dbReference>
<evidence type="ECO:0000256" key="1">
    <source>
        <dbReference type="ARBA" id="ARBA00004323"/>
    </source>
</evidence>
<evidence type="ECO:0000256" key="5">
    <source>
        <dbReference type="ARBA" id="ARBA00022989"/>
    </source>
</evidence>
<keyword evidence="9" id="KW-0735">Signal-anchor</keyword>
<evidence type="ECO:0000256" key="3">
    <source>
        <dbReference type="ARBA" id="ARBA00022679"/>
    </source>
</evidence>
<comment type="caution">
    <text evidence="10">The sequence shown here is derived from an EMBL/GenBank/DDBJ whole genome shotgun (WGS) entry which is preliminary data.</text>
</comment>
<comment type="similarity">
    <text evidence="2 9">Belongs to the sulfotransferase 2 family.</text>
</comment>
<keyword evidence="4" id="KW-0812">Transmembrane</keyword>
<dbReference type="PANTHER" id="PTHR12137:SF54">
    <property type="entry name" value="CARBOHYDRATE SULFOTRANSFERASE"/>
    <property type="match status" value="1"/>
</dbReference>
<keyword evidence="8 9" id="KW-0325">Glycoprotein</keyword>
<name>A0ABN8LY45_9CNID</name>
<accession>A0ABN8LY45</accession>
<evidence type="ECO:0000313" key="11">
    <source>
        <dbReference type="Proteomes" id="UP001159427"/>
    </source>
</evidence>
<organism evidence="10 11">
    <name type="scientific">Porites evermanni</name>
    <dbReference type="NCBI Taxonomy" id="104178"/>
    <lineage>
        <taxon>Eukaryota</taxon>
        <taxon>Metazoa</taxon>
        <taxon>Cnidaria</taxon>
        <taxon>Anthozoa</taxon>
        <taxon>Hexacorallia</taxon>
        <taxon>Scleractinia</taxon>
        <taxon>Fungiina</taxon>
        <taxon>Poritidae</taxon>
        <taxon>Porites</taxon>
    </lineage>
</organism>
<reference evidence="10 11" key="1">
    <citation type="submission" date="2022-05" db="EMBL/GenBank/DDBJ databases">
        <authorList>
            <consortium name="Genoscope - CEA"/>
            <person name="William W."/>
        </authorList>
    </citation>
    <scope>NUCLEOTIDE SEQUENCE [LARGE SCALE GENOMIC DNA]</scope>
</reference>
<keyword evidence="5" id="KW-1133">Transmembrane helix</keyword>
<proteinExistence type="inferred from homology"/>
<sequence>MNDTMEMRLQTRKELVKDYCKRHKRRDSLYGQDLRYHLVFHKSRTIYCFAPKVASTQWKTVLSALNEGNRTFHHASEIKFDRLNAYPLEEVEQMLKTYFTFLFVRKPLERFLSAYKDKFLRENVVFHQAIGREIIKKFRPNATKEALATGRGVTFSEFTNYVVKTRHLDEHWRPFDKLCHPCAIQYDFIGHYEDLAEDARYLLKTAGIDDRVSFPPFRPSRTSTELLVYFSQIPKLIILELAKIYESDYEMFGYRFPGQLNKLPSFTAHK</sequence>
<evidence type="ECO:0000256" key="6">
    <source>
        <dbReference type="ARBA" id="ARBA00023034"/>
    </source>
</evidence>
<dbReference type="Proteomes" id="UP001159427">
    <property type="component" value="Unassembled WGS sequence"/>
</dbReference>
<keyword evidence="7" id="KW-0472">Membrane</keyword>
<protein>
    <recommendedName>
        <fullName evidence="9">Carbohydrate sulfotransferase</fullName>
        <ecNumber evidence="9">2.8.2.-</ecNumber>
    </recommendedName>
</protein>
<keyword evidence="3 9" id="KW-0808">Transferase</keyword>
<keyword evidence="9" id="KW-0119">Carbohydrate metabolism</keyword>
<comment type="subcellular location">
    <subcellularLocation>
        <location evidence="1 9">Golgi apparatus membrane</location>
        <topology evidence="1 9">Single-pass type II membrane protein</topology>
    </subcellularLocation>
</comment>
<evidence type="ECO:0000256" key="7">
    <source>
        <dbReference type="ARBA" id="ARBA00023136"/>
    </source>
</evidence>
<evidence type="ECO:0000256" key="9">
    <source>
        <dbReference type="RuleBase" id="RU364020"/>
    </source>
</evidence>
<evidence type="ECO:0000313" key="10">
    <source>
        <dbReference type="EMBL" id="CAH3020664.1"/>
    </source>
</evidence>
<keyword evidence="6 9" id="KW-0333">Golgi apparatus</keyword>
<gene>
    <name evidence="10" type="ORF">PEVE_00008108</name>
</gene>
<evidence type="ECO:0000256" key="8">
    <source>
        <dbReference type="ARBA" id="ARBA00023180"/>
    </source>
</evidence>
<dbReference type="EMBL" id="CALNXI010000155">
    <property type="protein sequence ID" value="CAH3020664.1"/>
    <property type="molecule type" value="Genomic_DNA"/>
</dbReference>
<dbReference type="InterPro" id="IPR018011">
    <property type="entry name" value="Carb_sulfotrans_8-10"/>
</dbReference>
<evidence type="ECO:0000256" key="2">
    <source>
        <dbReference type="ARBA" id="ARBA00006339"/>
    </source>
</evidence>
<dbReference type="Pfam" id="PF03567">
    <property type="entry name" value="Sulfotransfer_2"/>
    <property type="match status" value="1"/>
</dbReference>